<feature type="domain" description="LytR/CpsA/Psr regulator C-terminal" evidence="3">
    <location>
        <begin position="69"/>
        <end position="159"/>
    </location>
</feature>
<evidence type="ECO:0000256" key="2">
    <source>
        <dbReference type="SAM" id="Phobius"/>
    </source>
</evidence>
<proteinExistence type="predicted"/>
<dbReference type="Pfam" id="PF13399">
    <property type="entry name" value="LytR_C"/>
    <property type="match status" value="1"/>
</dbReference>
<dbReference type="Proteomes" id="UP000034127">
    <property type="component" value="Unassembled WGS sequence"/>
</dbReference>
<accession>A0A0G0BTV0</accession>
<name>A0A0G0BTV0_9BACT</name>
<keyword evidence="2" id="KW-1133">Transmembrane helix</keyword>
<feature type="region of interest" description="Disordered" evidence="1">
    <location>
        <begin position="168"/>
        <end position="205"/>
    </location>
</feature>
<evidence type="ECO:0000256" key="1">
    <source>
        <dbReference type="SAM" id="MobiDB-lite"/>
    </source>
</evidence>
<protein>
    <recommendedName>
        <fullName evidence="3">LytR/CpsA/Psr regulator C-terminal domain-containing protein</fullName>
    </recommendedName>
</protein>
<organism evidence="4 5">
    <name type="scientific">Candidatus Roizmanbacteria bacterium GW2011_GWC2_35_12</name>
    <dbReference type="NCBI Taxonomy" id="1618485"/>
    <lineage>
        <taxon>Bacteria</taxon>
        <taxon>Candidatus Roizmaniibacteriota</taxon>
    </lineage>
</organism>
<sequence>MDDNLNTFPAPPKKNNKTLLVIIGVVILAAIIGGYIMSKQPKKTEEKKEVVAEKSEPTPTEKPKIEKSTVKIQVINGTGTPGQAGEVVKALEEAGYSADNIKTGNAEEFDNSVTTIEAKVNFEEIISNIKDELESSFDEIKTKSSELDSENEFDVIIVTGGKIFVTATPTKSASPTSSTTPSPTAQPNTSPTPTITVTPTLTPTP</sequence>
<keyword evidence="2" id="KW-0472">Membrane</keyword>
<evidence type="ECO:0000259" key="3">
    <source>
        <dbReference type="Pfam" id="PF13399"/>
    </source>
</evidence>
<keyword evidence="2" id="KW-0812">Transmembrane</keyword>
<evidence type="ECO:0000313" key="4">
    <source>
        <dbReference type="EMBL" id="KKP67166.1"/>
    </source>
</evidence>
<feature type="region of interest" description="Disordered" evidence="1">
    <location>
        <begin position="43"/>
        <end position="65"/>
    </location>
</feature>
<dbReference type="InterPro" id="IPR027381">
    <property type="entry name" value="LytR/CpsA/Psr_C"/>
</dbReference>
<evidence type="ECO:0000313" key="5">
    <source>
        <dbReference type="Proteomes" id="UP000034127"/>
    </source>
</evidence>
<comment type="caution">
    <text evidence="4">The sequence shown here is derived from an EMBL/GenBank/DDBJ whole genome shotgun (WGS) entry which is preliminary data.</text>
</comment>
<feature type="transmembrane region" description="Helical" evidence="2">
    <location>
        <begin position="20"/>
        <end position="38"/>
    </location>
</feature>
<dbReference type="AlphaFoldDB" id="A0A0G0BTV0"/>
<gene>
    <name evidence="4" type="ORF">UR63_C0020G0038</name>
</gene>
<dbReference type="Gene3D" id="3.30.70.2390">
    <property type="match status" value="1"/>
</dbReference>
<dbReference type="EMBL" id="LBPX01000020">
    <property type="protein sequence ID" value="KKP67166.1"/>
    <property type="molecule type" value="Genomic_DNA"/>
</dbReference>
<reference evidence="4 5" key="1">
    <citation type="journal article" date="2015" name="Nature">
        <title>rRNA introns, odd ribosomes, and small enigmatic genomes across a large radiation of phyla.</title>
        <authorList>
            <person name="Brown C.T."/>
            <person name="Hug L.A."/>
            <person name="Thomas B.C."/>
            <person name="Sharon I."/>
            <person name="Castelle C.J."/>
            <person name="Singh A."/>
            <person name="Wilkins M.J."/>
            <person name="Williams K.H."/>
            <person name="Banfield J.F."/>
        </authorList>
    </citation>
    <scope>NUCLEOTIDE SEQUENCE [LARGE SCALE GENOMIC DNA]</scope>
</reference>